<dbReference type="Pfam" id="PF09011">
    <property type="entry name" value="HMG_box_2"/>
    <property type="match status" value="1"/>
</dbReference>
<proteinExistence type="inferred from homology"/>
<evidence type="ECO:0000256" key="7">
    <source>
        <dbReference type="ARBA" id="ARBA00023125"/>
    </source>
</evidence>
<evidence type="ECO:0000256" key="6">
    <source>
        <dbReference type="ARBA" id="ARBA00022782"/>
    </source>
</evidence>
<dbReference type="GO" id="GO:0007283">
    <property type="term" value="P:spermatogenesis"/>
    <property type="evidence" value="ECO:0007669"/>
    <property type="project" value="TreeGrafter"/>
</dbReference>
<dbReference type="GO" id="GO:0060964">
    <property type="term" value="P:regulation of miRNA-mediated gene silencing"/>
    <property type="evidence" value="ECO:0007669"/>
    <property type="project" value="InterPro"/>
</dbReference>
<evidence type="ECO:0000256" key="1">
    <source>
        <dbReference type="ARBA" id="ARBA00004123"/>
    </source>
</evidence>
<dbReference type="GO" id="GO:0034587">
    <property type="term" value="P:piRNA processing"/>
    <property type="evidence" value="ECO:0007669"/>
    <property type="project" value="TreeGrafter"/>
</dbReference>
<dbReference type="InterPro" id="IPR036910">
    <property type="entry name" value="HMG_box_dom_sf"/>
</dbReference>
<dbReference type="InterPro" id="IPR009071">
    <property type="entry name" value="HMG_box_dom"/>
</dbReference>
<dbReference type="PANTHER" id="PTHR21358:SF4">
    <property type="entry name" value="PROTEIN MAELSTROM HOMOLOG"/>
    <property type="match status" value="1"/>
</dbReference>
<evidence type="ECO:0000256" key="3">
    <source>
        <dbReference type="ARBA" id="ARBA00007057"/>
    </source>
</evidence>
<keyword evidence="8" id="KW-0943">RNA-mediated gene silencing</keyword>
<keyword evidence="9 11" id="KW-0539">Nucleus</keyword>
<dbReference type="GO" id="GO:0043565">
    <property type="term" value="F:sequence-specific DNA binding"/>
    <property type="evidence" value="ECO:0007669"/>
    <property type="project" value="TreeGrafter"/>
</dbReference>
<protein>
    <recommendedName>
        <fullName evidence="13">HMG box domain-containing protein</fullName>
    </recommendedName>
</protein>
<keyword evidence="10" id="KW-0469">Meiosis</keyword>
<dbReference type="SUPFAM" id="SSF47095">
    <property type="entry name" value="HMG-box"/>
    <property type="match status" value="1"/>
</dbReference>
<dbReference type="GO" id="GO:0007140">
    <property type="term" value="P:male meiotic nuclear division"/>
    <property type="evidence" value="ECO:0007669"/>
    <property type="project" value="TreeGrafter"/>
</dbReference>
<dbReference type="EMBL" id="JALNTZ010000003">
    <property type="protein sequence ID" value="KAJ3659285.1"/>
    <property type="molecule type" value="Genomic_DNA"/>
</dbReference>
<keyword evidence="5" id="KW-0963">Cytoplasm</keyword>
<feature type="DNA-binding region" description="HMG box" evidence="11">
    <location>
        <begin position="7"/>
        <end position="66"/>
    </location>
</feature>
<dbReference type="PROSITE" id="PS50118">
    <property type="entry name" value="HMG_BOX_2"/>
    <property type="match status" value="1"/>
</dbReference>
<dbReference type="AlphaFoldDB" id="A0AA38MJ79"/>
<dbReference type="GO" id="GO:0005634">
    <property type="term" value="C:nucleus"/>
    <property type="evidence" value="ECO:0007669"/>
    <property type="project" value="UniProtKB-SubCell"/>
</dbReference>
<dbReference type="Pfam" id="PF13017">
    <property type="entry name" value="Maelstrom"/>
    <property type="match status" value="1"/>
</dbReference>
<dbReference type="GO" id="GO:0030154">
    <property type="term" value="P:cell differentiation"/>
    <property type="evidence" value="ECO:0007669"/>
    <property type="project" value="UniProtKB-KW"/>
</dbReference>
<sequence length="444" mass="50864">MPPKKSKKPSRNGYWEFVLECRDKQPNKHMNMQELQTYASRKWSNLSKEERQPYEARAQVARDTYQPTKLTTDGLEIEEVERKEKEQVGKIQDMKNDITRTLKAASFAMNLDEHMFLIIHINHLTHYPNEDRFFICEIAIAALNLKNGIEEVYHSIVKPGKLPLGFYGGALAHSKETHQLIDLAQEDPCQDNTQEVFGEVTQFLKKYRNNHSPLIVYADDKTFDMTTNVINNFRDDFRFDEEIKVYNLQYMFFALRNAVAGKTVWQTETFAFSELEKDVYSYTPNIACAFHEMSDISIYCSKSFVTRYCYTICDHCCAELRIQLVPGFHVPNKSRVVTESRSASKDPSVYSNDDSRSAHSARVNNSLSSTSYDDDYPALASKSSASSVVSFSSMKTVKSASTPKKTAARLEQSFKALSLKEAAKRDHGDLAFPKHGTTRNRNNF</sequence>
<dbReference type="GO" id="GO:0045892">
    <property type="term" value="P:negative regulation of DNA-templated transcription"/>
    <property type="evidence" value="ECO:0007669"/>
    <property type="project" value="TreeGrafter"/>
</dbReference>
<dbReference type="Gene3D" id="1.10.30.10">
    <property type="entry name" value="High mobility group box domain"/>
    <property type="match status" value="1"/>
</dbReference>
<evidence type="ECO:0000256" key="9">
    <source>
        <dbReference type="ARBA" id="ARBA00023242"/>
    </source>
</evidence>
<dbReference type="InterPro" id="IPR024970">
    <property type="entry name" value="Maelstrom"/>
</dbReference>
<evidence type="ECO:0000256" key="8">
    <source>
        <dbReference type="ARBA" id="ARBA00023158"/>
    </source>
</evidence>
<keyword evidence="15" id="KW-1185">Reference proteome</keyword>
<accession>A0AA38MJ79</accession>
<name>A0AA38MJ79_9CUCU</name>
<dbReference type="PANTHER" id="PTHR21358">
    <property type="entry name" value="PROTEIN MAELSTROM HOMOLOG"/>
    <property type="match status" value="1"/>
</dbReference>
<feature type="region of interest" description="Disordered" evidence="12">
    <location>
        <begin position="336"/>
        <end position="363"/>
    </location>
</feature>
<keyword evidence="6" id="KW-0221">Differentiation</keyword>
<comment type="caution">
    <text evidence="14">The sequence shown here is derived from an EMBL/GenBank/DDBJ whole genome shotgun (WGS) entry which is preliminary data.</text>
</comment>
<reference evidence="14" key="1">
    <citation type="journal article" date="2023" name="G3 (Bethesda)">
        <title>Whole genome assemblies of Zophobas morio and Tenebrio molitor.</title>
        <authorList>
            <person name="Kaur S."/>
            <person name="Stinson S.A."/>
            <person name="diCenzo G.C."/>
        </authorList>
    </citation>
    <scope>NUCLEOTIDE SEQUENCE</scope>
    <source>
        <strain evidence="14">QUZm001</strain>
    </source>
</reference>
<gene>
    <name evidence="14" type="ORF">Zmor_010981</name>
</gene>
<evidence type="ECO:0000313" key="14">
    <source>
        <dbReference type="EMBL" id="KAJ3659285.1"/>
    </source>
</evidence>
<comment type="similarity">
    <text evidence="3">Belongs to the maelstrom family.</text>
</comment>
<evidence type="ECO:0000313" key="15">
    <source>
        <dbReference type="Proteomes" id="UP001168821"/>
    </source>
</evidence>
<evidence type="ECO:0000256" key="4">
    <source>
        <dbReference type="ARBA" id="ARBA00022473"/>
    </source>
</evidence>
<organism evidence="14 15">
    <name type="scientific">Zophobas morio</name>
    <dbReference type="NCBI Taxonomy" id="2755281"/>
    <lineage>
        <taxon>Eukaryota</taxon>
        <taxon>Metazoa</taxon>
        <taxon>Ecdysozoa</taxon>
        <taxon>Arthropoda</taxon>
        <taxon>Hexapoda</taxon>
        <taxon>Insecta</taxon>
        <taxon>Pterygota</taxon>
        <taxon>Neoptera</taxon>
        <taxon>Endopterygota</taxon>
        <taxon>Coleoptera</taxon>
        <taxon>Polyphaga</taxon>
        <taxon>Cucujiformia</taxon>
        <taxon>Tenebrionidae</taxon>
        <taxon>Zophobas</taxon>
    </lineage>
</organism>
<dbReference type="InterPro" id="IPR039259">
    <property type="entry name" value="Protein_maelstrom"/>
</dbReference>
<evidence type="ECO:0000256" key="10">
    <source>
        <dbReference type="ARBA" id="ARBA00023254"/>
    </source>
</evidence>
<comment type="subcellular location">
    <subcellularLocation>
        <location evidence="2">Cytoplasm</location>
    </subcellularLocation>
    <subcellularLocation>
        <location evidence="1">Nucleus</location>
    </subcellularLocation>
</comment>
<evidence type="ECO:0000256" key="11">
    <source>
        <dbReference type="PROSITE-ProRule" id="PRU00267"/>
    </source>
</evidence>
<evidence type="ECO:0000256" key="5">
    <source>
        <dbReference type="ARBA" id="ARBA00022490"/>
    </source>
</evidence>
<evidence type="ECO:0000256" key="2">
    <source>
        <dbReference type="ARBA" id="ARBA00004496"/>
    </source>
</evidence>
<evidence type="ECO:0000259" key="13">
    <source>
        <dbReference type="PROSITE" id="PS50118"/>
    </source>
</evidence>
<evidence type="ECO:0000256" key="12">
    <source>
        <dbReference type="SAM" id="MobiDB-lite"/>
    </source>
</evidence>
<feature type="domain" description="HMG box" evidence="13">
    <location>
        <begin position="7"/>
        <end position="66"/>
    </location>
</feature>
<dbReference type="Proteomes" id="UP001168821">
    <property type="component" value="Unassembled WGS sequence"/>
</dbReference>
<keyword evidence="4" id="KW-0217">Developmental protein</keyword>
<dbReference type="GO" id="GO:0043186">
    <property type="term" value="C:P granule"/>
    <property type="evidence" value="ECO:0007669"/>
    <property type="project" value="TreeGrafter"/>
</dbReference>
<keyword evidence="7 11" id="KW-0238">DNA-binding</keyword>